<feature type="compositionally biased region" description="Acidic residues" evidence="1">
    <location>
        <begin position="532"/>
        <end position="549"/>
    </location>
</feature>
<name>A0A381WIS0_9ZZZZ</name>
<feature type="region of interest" description="Disordered" evidence="1">
    <location>
        <begin position="503"/>
        <end position="549"/>
    </location>
</feature>
<feature type="non-terminal residue" evidence="2">
    <location>
        <position position="549"/>
    </location>
</feature>
<gene>
    <name evidence="2" type="ORF">METZ01_LOCUS105254</name>
</gene>
<organism evidence="2">
    <name type="scientific">marine metagenome</name>
    <dbReference type="NCBI Taxonomy" id="408172"/>
    <lineage>
        <taxon>unclassified sequences</taxon>
        <taxon>metagenomes</taxon>
        <taxon>ecological metagenomes</taxon>
    </lineage>
</organism>
<dbReference type="EMBL" id="UINC01011940">
    <property type="protein sequence ID" value="SVA52400.1"/>
    <property type="molecule type" value="Genomic_DNA"/>
</dbReference>
<protein>
    <recommendedName>
        <fullName evidence="3">Portal protein</fullName>
    </recommendedName>
</protein>
<dbReference type="Pfam" id="PF07230">
    <property type="entry name" value="Portal_T4"/>
    <property type="match status" value="1"/>
</dbReference>
<proteinExistence type="predicted"/>
<evidence type="ECO:0000256" key="1">
    <source>
        <dbReference type="SAM" id="MobiDB-lite"/>
    </source>
</evidence>
<evidence type="ECO:0000313" key="2">
    <source>
        <dbReference type="EMBL" id="SVA52400.1"/>
    </source>
</evidence>
<accession>A0A381WIS0</accession>
<evidence type="ECO:0008006" key="3">
    <source>
        <dbReference type="Google" id="ProtNLM"/>
    </source>
</evidence>
<sequence>MTWKKYFKTYDGVPRPSVDTGPASNNASSSKYSSWLPEVYMGQPNRAQRYGQYDQMDMDSEVNAALDTIAEFSTLFSETTKLPFNIQYNDDPSFTENEVLQKSLRQWCSMNKMNQRIFRIFRNTVKYGDQLFVRDPETYKLYWVNPAKVEKVVVNEGKGKKIEAYYIKDLDINMQSLNITADTVKLAQTGHQKMGIPSSTAGMQQSYSAGAPEGSRFAHDVTTTAIDAKHVIHVSLSEGIDQYWPFGTSMLEPVFKVYKQKELLEDSIIIYRVQRAPERRVFYIDVGDMPTHKARQHLERIKNEIHQRRIPSKTGGGANVVDSAYNPLSIMEDYFFAQTAEGRGSKVETLPGGENLGEIDDLKFFNDKLLRGLRVPPSYLGGMDANGSAFNDGRTGTAMIQEFRFTKYCERLQQLIVEELDKEFKMFLKHRGVLIESSSFDLSFNIVQNFGKYRQAEVDQVAMNVFTSVEAADYISKRFAMKRFLGLSEEEILENEALWKEERNVDDPLQGSDDGLKGVGASPGPAGGDFDAGGEDFDDLEEPDEEGSV</sequence>
<dbReference type="AlphaFoldDB" id="A0A381WIS0"/>
<dbReference type="InterPro" id="IPR010823">
    <property type="entry name" value="Portal_Gp20"/>
</dbReference>
<reference evidence="2" key="1">
    <citation type="submission" date="2018-05" db="EMBL/GenBank/DDBJ databases">
        <authorList>
            <person name="Lanie J.A."/>
            <person name="Ng W.-L."/>
            <person name="Kazmierczak K.M."/>
            <person name="Andrzejewski T.M."/>
            <person name="Davidsen T.M."/>
            <person name="Wayne K.J."/>
            <person name="Tettelin H."/>
            <person name="Glass J.I."/>
            <person name="Rusch D."/>
            <person name="Podicherti R."/>
            <person name="Tsui H.-C.T."/>
            <person name="Winkler M.E."/>
        </authorList>
    </citation>
    <scope>NUCLEOTIDE SEQUENCE</scope>
</reference>